<dbReference type="InterPro" id="IPR036640">
    <property type="entry name" value="ABC1_TM_sf"/>
</dbReference>
<dbReference type="PROSITE" id="PS00211">
    <property type="entry name" value="ABC_TRANSPORTER_1"/>
    <property type="match status" value="1"/>
</dbReference>
<dbReference type="InterPro" id="IPR003439">
    <property type="entry name" value="ABC_transporter-like_ATP-bd"/>
</dbReference>
<keyword evidence="2 5" id="KW-0812">Transmembrane</keyword>
<evidence type="ECO:0000256" key="1">
    <source>
        <dbReference type="ARBA" id="ARBA00004651"/>
    </source>
</evidence>
<feature type="transmembrane region" description="Helical" evidence="5">
    <location>
        <begin position="57"/>
        <end position="77"/>
    </location>
</feature>
<dbReference type="InterPro" id="IPR017871">
    <property type="entry name" value="ABC_transporter-like_CS"/>
</dbReference>
<keyword evidence="8" id="KW-0067">ATP-binding</keyword>
<name>A0ABT0FI84_9MICO</name>
<dbReference type="SUPFAM" id="SSF52540">
    <property type="entry name" value="P-loop containing nucleoside triphosphate hydrolases"/>
    <property type="match status" value="1"/>
</dbReference>
<dbReference type="PROSITE" id="PS50893">
    <property type="entry name" value="ABC_TRANSPORTER_2"/>
    <property type="match status" value="1"/>
</dbReference>
<evidence type="ECO:0000256" key="2">
    <source>
        <dbReference type="ARBA" id="ARBA00022692"/>
    </source>
</evidence>
<feature type="domain" description="ABC transmembrane type-1" evidence="7">
    <location>
        <begin position="23"/>
        <end position="297"/>
    </location>
</feature>
<dbReference type="InterPro" id="IPR039421">
    <property type="entry name" value="Type_1_exporter"/>
</dbReference>
<dbReference type="InterPro" id="IPR027417">
    <property type="entry name" value="P-loop_NTPase"/>
</dbReference>
<dbReference type="EMBL" id="JAHWXN010000002">
    <property type="protein sequence ID" value="MCK2037770.1"/>
    <property type="molecule type" value="Genomic_DNA"/>
</dbReference>
<dbReference type="GO" id="GO:0005524">
    <property type="term" value="F:ATP binding"/>
    <property type="evidence" value="ECO:0007669"/>
    <property type="project" value="UniProtKB-KW"/>
</dbReference>
<dbReference type="Pfam" id="PF00664">
    <property type="entry name" value="ABC_membrane"/>
    <property type="match status" value="1"/>
</dbReference>
<dbReference type="SUPFAM" id="SSF90123">
    <property type="entry name" value="ABC transporter transmembrane region"/>
    <property type="match status" value="1"/>
</dbReference>
<evidence type="ECO:0000313" key="9">
    <source>
        <dbReference type="Proteomes" id="UP001300096"/>
    </source>
</evidence>
<accession>A0ABT0FI84</accession>
<evidence type="ECO:0000256" key="3">
    <source>
        <dbReference type="ARBA" id="ARBA00022989"/>
    </source>
</evidence>
<evidence type="ECO:0000256" key="5">
    <source>
        <dbReference type="SAM" id="Phobius"/>
    </source>
</evidence>
<dbReference type="Gene3D" id="1.20.1560.10">
    <property type="entry name" value="ABC transporter type 1, transmembrane domain"/>
    <property type="match status" value="1"/>
</dbReference>
<evidence type="ECO:0000313" key="8">
    <source>
        <dbReference type="EMBL" id="MCK2037770.1"/>
    </source>
</evidence>
<comment type="caution">
    <text evidence="8">The sequence shown here is derived from an EMBL/GenBank/DDBJ whole genome shotgun (WGS) entry which is preliminary data.</text>
</comment>
<dbReference type="RefSeq" id="WP_247631131.1">
    <property type="nucleotide sequence ID" value="NZ_JAHWXN010000002.1"/>
</dbReference>
<gene>
    <name evidence="8" type="ORF">KZC51_16700</name>
</gene>
<dbReference type="Proteomes" id="UP001300096">
    <property type="component" value="Unassembled WGS sequence"/>
</dbReference>
<dbReference type="PROSITE" id="PS50929">
    <property type="entry name" value="ABC_TM1F"/>
    <property type="match status" value="1"/>
</dbReference>
<dbReference type="PANTHER" id="PTHR24221:SF654">
    <property type="entry name" value="ATP-BINDING CASSETTE SUB-FAMILY B MEMBER 6"/>
    <property type="match status" value="1"/>
</dbReference>
<dbReference type="Pfam" id="PF00005">
    <property type="entry name" value="ABC_tran"/>
    <property type="match status" value="1"/>
</dbReference>
<evidence type="ECO:0000259" key="7">
    <source>
        <dbReference type="PROSITE" id="PS50929"/>
    </source>
</evidence>
<proteinExistence type="predicted"/>
<keyword evidence="3 5" id="KW-1133">Transmembrane helix</keyword>
<keyword evidence="9" id="KW-1185">Reference proteome</keyword>
<comment type="subcellular location">
    <subcellularLocation>
        <location evidence="1">Cell membrane</location>
        <topology evidence="1">Multi-pass membrane protein</topology>
    </subcellularLocation>
</comment>
<feature type="transmembrane region" description="Helical" evidence="5">
    <location>
        <begin position="20"/>
        <end position="45"/>
    </location>
</feature>
<dbReference type="PANTHER" id="PTHR24221">
    <property type="entry name" value="ATP-BINDING CASSETTE SUB-FAMILY B"/>
    <property type="match status" value="1"/>
</dbReference>
<sequence>MTNTPRQLFGIALKAEGRGIALAGATALLIVHALAEATIPVIIGATIDRAVLPADPLALAIWIGVLVVTFLVLTSSYQSASRLMVSIYGYGEQALRHLTLSRMLHPRLSRRTMSPGEALTFVTSDTYRVAGVAWSVAQQCSTIAAIIGAGLAMLVISPVATLVVFGSTIAMMSVMRAVSRPLERRGFAEQHAATEAGAVAADFMSGFRVLVGIGAREEAVRRYVAASDTSRRAATAAGRSLASYEAISSTLAAVATTALAGMSAWFAAEGRISIGELVTVLGLAQFISGYLAHAGSFPSNWIHKLASAKRLAEVIDAEELLDGPASHEGRADPADDIVLAFRAGPGYESLVEVRDGELLGIRPADSDSARALSRLLGLRTPPERGRVQLAVDGERRDLTEWDPVEYRRRVVAPPHGQTIVSGTLREAVRGHGIDGSPNPALVDMAALHDTVVQVGGWESQVGEAGRRLSGGQRQRIGIARALHAEADVLVLDEPTSAVDAVTEAHIARSLAAHSDTVIVIVITTSPVLLGACDRVIELASHGKDAQHD</sequence>
<keyword evidence="4 5" id="KW-0472">Membrane</keyword>
<organism evidence="8 9">
    <name type="scientific">Microbacterium croceum</name>
    <dbReference type="NCBI Taxonomy" id="2851645"/>
    <lineage>
        <taxon>Bacteria</taxon>
        <taxon>Bacillati</taxon>
        <taxon>Actinomycetota</taxon>
        <taxon>Actinomycetes</taxon>
        <taxon>Micrococcales</taxon>
        <taxon>Microbacteriaceae</taxon>
        <taxon>Microbacterium</taxon>
    </lineage>
</organism>
<keyword evidence="8" id="KW-0547">Nucleotide-binding</keyword>
<protein>
    <submittedName>
        <fullName evidence="8">ABC transporter ATP-binding protein/permease</fullName>
    </submittedName>
</protein>
<reference evidence="8 9" key="1">
    <citation type="submission" date="2021-06" db="EMBL/GenBank/DDBJ databases">
        <title>Genome-based taxonomic framework of Microbacterium strains isolated from marine environment, the description of four new species and reclassification of four preexisting species.</title>
        <authorList>
            <person name="Lee S.D."/>
            <person name="Kim S.-M."/>
            <person name="Byeon Y.-S."/>
            <person name="Yang H.L."/>
            <person name="Kim I.S."/>
        </authorList>
    </citation>
    <scope>NUCLEOTIDE SEQUENCE [LARGE SCALE GENOMIC DNA]</scope>
    <source>
        <strain evidence="8 9">SSW1-49</strain>
    </source>
</reference>
<feature type="transmembrane region" description="Helical" evidence="5">
    <location>
        <begin position="143"/>
        <end position="175"/>
    </location>
</feature>
<evidence type="ECO:0000256" key="4">
    <source>
        <dbReference type="ARBA" id="ARBA00023136"/>
    </source>
</evidence>
<dbReference type="InterPro" id="IPR011527">
    <property type="entry name" value="ABC1_TM_dom"/>
</dbReference>
<dbReference type="Gene3D" id="3.40.50.300">
    <property type="entry name" value="P-loop containing nucleotide triphosphate hydrolases"/>
    <property type="match status" value="1"/>
</dbReference>
<evidence type="ECO:0000259" key="6">
    <source>
        <dbReference type="PROSITE" id="PS50893"/>
    </source>
</evidence>
<feature type="domain" description="ABC transporter" evidence="6">
    <location>
        <begin position="332"/>
        <end position="547"/>
    </location>
</feature>